<dbReference type="Pfam" id="PF00067">
    <property type="entry name" value="p450"/>
    <property type="match status" value="1"/>
</dbReference>
<dbReference type="GO" id="GO:0005506">
    <property type="term" value="F:iron ion binding"/>
    <property type="evidence" value="ECO:0007669"/>
    <property type="project" value="InterPro"/>
</dbReference>
<keyword evidence="4" id="KW-1185">Reference proteome</keyword>
<evidence type="ECO:0000313" key="3">
    <source>
        <dbReference type="EMBL" id="SFU14977.1"/>
    </source>
</evidence>
<dbReference type="AlphaFoldDB" id="A0A1I7DTD2"/>
<proteinExistence type="inferred from homology"/>
<dbReference type="InterPro" id="IPR017972">
    <property type="entry name" value="Cyt_P450_CS"/>
</dbReference>
<dbReference type="SUPFAM" id="SSF48264">
    <property type="entry name" value="Cytochrome P450"/>
    <property type="match status" value="1"/>
</dbReference>
<dbReference type="InterPro" id="IPR002397">
    <property type="entry name" value="Cyt_P450_B"/>
</dbReference>
<protein>
    <recommendedName>
        <fullName evidence="5">Cytochrome P450</fullName>
    </recommendedName>
</protein>
<dbReference type="RefSeq" id="WP_051372376.1">
    <property type="nucleotide sequence ID" value="NZ_FPAW01000034.1"/>
</dbReference>
<organism evidence="3 4">
    <name type="scientific">Sedimentitalea nanhaiensis</name>
    <dbReference type="NCBI Taxonomy" id="999627"/>
    <lineage>
        <taxon>Bacteria</taxon>
        <taxon>Pseudomonadati</taxon>
        <taxon>Pseudomonadota</taxon>
        <taxon>Alphaproteobacteria</taxon>
        <taxon>Rhodobacterales</taxon>
        <taxon>Paracoccaceae</taxon>
        <taxon>Sedimentitalea</taxon>
    </lineage>
</organism>
<evidence type="ECO:0000313" key="4">
    <source>
        <dbReference type="Proteomes" id="UP000182466"/>
    </source>
</evidence>
<evidence type="ECO:0008006" key="5">
    <source>
        <dbReference type="Google" id="ProtNLM"/>
    </source>
</evidence>
<dbReference type="PRINTS" id="PR00359">
    <property type="entry name" value="BP450"/>
</dbReference>
<dbReference type="PROSITE" id="PS00086">
    <property type="entry name" value="CYTOCHROME_P450"/>
    <property type="match status" value="1"/>
</dbReference>
<accession>A0A1I7DTD2</accession>
<keyword evidence="2" id="KW-0503">Monooxygenase</keyword>
<dbReference type="GO" id="GO:0016705">
    <property type="term" value="F:oxidoreductase activity, acting on paired donors, with incorporation or reduction of molecular oxygen"/>
    <property type="evidence" value="ECO:0007669"/>
    <property type="project" value="InterPro"/>
</dbReference>
<keyword evidence="2" id="KW-0560">Oxidoreductase</keyword>
<dbReference type="Gene3D" id="1.10.630.10">
    <property type="entry name" value="Cytochrome P450"/>
    <property type="match status" value="1"/>
</dbReference>
<keyword evidence="2" id="KW-0479">Metal-binding</keyword>
<evidence type="ECO:0000256" key="1">
    <source>
        <dbReference type="ARBA" id="ARBA00010617"/>
    </source>
</evidence>
<dbReference type="EMBL" id="FPAW01000034">
    <property type="protein sequence ID" value="SFU14977.1"/>
    <property type="molecule type" value="Genomic_DNA"/>
</dbReference>
<keyword evidence="2" id="KW-0408">Iron</keyword>
<dbReference type="InterPro" id="IPR001128">
    <property type="entry name" value="Cyt_P450"/>
</dbReference>
<dbReference type="GO" id="GO:0020037">
    <property type="term" value="F:heme binding"/>
    <property type="evidence" value="ECO:0007669"/>
    <property type="project" value="InterPro"/>
</dbReference>
<sequence length="399" mass="43595">MPLTLRDIPRFPDYVTGQTDHQFMQAARARGPLAMDRYGFVTAFSQAHMEMFNDDRWTRQIELEGMRAAGVSSGPMFDFVQNALLFANGQTHRNRRAPLVRTFAHKVIAELRPEVAARAEAMIAPLRGAGSVDFVQAIAGPLPAQVIAAIVGAPEEDTAMFAAHVYSAVRGLSIVGPEERAASDTDMRHLDRYVAGLIADRRTAPKEDFLTDYLRRTQDGPLSETEVRAQMIGVVLAGSDTTRGALTATVSHLLQHPEQWRMLVEAPQTWAAAAASEGLRFDPVIGSLARITTEPREIEGVMIPQGTLVAGSMLTALRDPAVYAAPDRFDITRQDHPRLHPVFGGGPHRCLGEALARIELEEALGALARILPDLELDGPPARLRGYGAVRDLTSMRVRA</sequence>
<keyword evidence="2" id="KW-0349">Heme</keyword>
<dbReference type="PRINTS" id="PR00385">
    <property type="entry name" value="P450"/>
</dbReference>
<dbReference type="eggNOG" id="COG2124">
    <property type="taxonomic scope" value="Bacteria"/>
</dbReference>
<dbReference type="GO" id="GO:0004497">
    <property type="term" value="F:monooxygenase activity"/>
    <property type="evidence" value="ECO:0007669"/>
    <property type="project" value="UniProtKB-KW"/>
</dbReference>
<dbReference type="InterPro" id="IPR036396">
    <property type="entry name" value="Cyt_P450_sf"/>
</dbReference>
<dbReference type="STRING" id="999627.SAMN05216236_13420"/>
<reference evidence="3 4" key="1">
    <citation type="submission" date="2016-10" db="EMBL/GenBank/DDBJ databases">
        <authorList>
            <person name="de Groot N.N."/>
        </authorList>
    </citation>
    <scope>NUCLEOTIDE SEQUENCE [LARGE SCALE GENOMIC DNA]</scope>
    <source>
        <strain evidence="3 4">CGMCC 1.10959</strain>
    </source>
</reference>
<dbReference type="PANTHER" id="PTHR46696:SF6">
    <property type="entry name" value="P450, PUTATIVE (EUROFUNG)-RELATED"/>
    <property type="match status" value="1"/>
</dbReference>
<evidence type="ECO:0000256" key="2">
    <source>
        <dbReference type="RuleBase" id="RU000461"/>
    </source>
</evidence>
<comment type="similarity">
    <text evidence="1 2">Belongs to the cytochrome P450 family.</text>
</comment>
<dbReference type="PANTHER" id="PTHR46696">
    <property type="entry name" value="P450, PUTATIVE (EUROFUNG)-RELATED"/>
    <property type="match status" value="1"/>
</dbReference>
<dbReference type="OrthoDB" id="9801155at2"/>
<gene>
    <name evidence="3" type="ORF">SAMN05216236_13420</name>
</gene>
<name>A0A1I7DTD2_9RHOB</name>
<dbReference type="Proteomes" id="UP000182466">
    <property type="component" value="Unassembled WGS sequence"/>
</dbReference>